<feature type="region of interest" description="Disordered" evidence="5">
    <location>
        <begin position="1"/>
        <end position="26"/>
    </location>
</feature>
<evidence type="ECO:0000313" key="7">
    <source>
        <dbReference type="Proteomes" id="UP000051574"/>
    </source>
</evidence>
<feature type="compositionally biased region" description="Polar residues" evidence="5">
    <location>
        <begin position="16"/>
        <end position="26"/>
    </location>
</feature>
<dbReference type="AlphaFoldDB" id="A0A0T6B7W9"/>
<evidence type="ECO:0000256" key="4">
    <source>
        <dbReference type="SAM" id="Coils"/>
    </source>
</evidence>
<dbReference type="EMBL" id="LJIG01009257">
    <property type="protein sequence ID" value="KRT83442.1"/>
    <property type="molecule type" value="Genomic_DNA"/>
</dbReference>
<comment type="similarity">
    <text evidence="2">Belongs to the SLX9 family.</text>
</comment>
<comment type="caution">
    <text evidence="6">The sequence shown here is derived from an EMBL/GenBank/DDBJ whole genome shotgun (WGS) entry which is preliminary data.</text>
</comment>
<sequence length="147" mass="16697">MGKLKRPRQKLHISSKSKSSNPTNIQENETEIPILIQPSKNLFAGIDININNLSKKLNDDVISMKSFKSLKSDVGQSKSLTKKEKMRLRKDILKQKIDTVNQLKKQAIKRKKRKTNAIIGDTNPLHDALPSLESLLKRKGDNTTVRK</sequence>
<dbReference type="GO" id="GO:0000462">
    <property type="term" value="P:maturation of SSU-rRNA from tricistronic rRNA transcript (SSU-rRNA, 5.8S rRNA, LSU-rRNA)"/>
    <property type="evidence" value="ECO:0007669"/>
    <property type="project" value="InterPro"/>
</dbReference>
<feature type="coiled-coil region" evidence="4">
    <location>
        <begin position="83"/>
        <end position="110"/>
    </location>
</feature>
<dbReference type="GO" id="GO:0030688">
    <property type="term" value="C:preribosome, small subunit precursor"/>
    <property type="evidence" value="ECO:0007669"/>
    <property type="project" value="InterPro"/>
</dbReference>
<evidence type="ECO:0000256" key="2">
    <source>
        <dbReference type="ARBA" id="ARBA00011022"/>
    </source>
</evidence>
<name>A0A0T6B7W9_9SCAR</name>
<dbReference type="PANTHER" id="PTHR31109:SF2">
    <property type="entry name" value="RIBOSOME BIOGENESIS PROTEIN SLX9 HOMOLOG"/>
    <property type="match status" value="1"/>
</dbReference>
<dbReference type="GO" id="GO:0030686">
    <property type="term" value="C:90S preribosome"/>
    <property type="evidence" value="ECO:0007669"/>
    <property type="project" value="InterPro"/>
</dbReference>
<feature type="compositionally biased region" description="Basic residues" evidence="5">
    <location>
        <begin position="1"/>
        <end position="15"/>
    </location>
</feature>
<evidence type="ECO:0000256" key="3">
    <source>
        <dbReference type="ARBA" id="ARBA00023242"/>
    </source>
</evidence>
<evidence type="ECO:0000256" key="5">
    <source>
        <dbReference type="SAM" id="MobiDB-lite"/>
    </source>
</evidence>
<accession>A0A0T6B7W9</accession>
<evidence type="ECO:0000256" key="1">
    <source>
        <dbReference type="ARBA" id="ARBA00004604"/>
    </source>
</evidence>
<keyword evidence="7" id="KW-1185">Reference proteome</keyword>
<dbReference type="GO" id="GO:0005730">
    <property type="term" value="C:nucleolus"/>
    <property type="evidence" value="ECO:0007669"/>
    <property type="project" value="UniProtKB-SubCell"/>
</dbReference>
<keyword evidence="3" id="KW-0539">Nucleus</keyword>
<proteinExistence type="inferred from homology"/>
<comment type="subcellular location">
    <subcellularLocation>
        <location evidence="1">Nucleus</location>
        <location evidence="1">Nucleolus</location>
    </subcellularLocation>
</comment>
<dbReference type="InterPro" id="IPR028160">
    <property type="entry name" value="Slx9-like"/>
</dbReference>
<dbReference type="OrthoDB" id="18703at2759"/>
<reference evidence="6 7" key="1">
    <citation type="submission" date="2015-09" db="EMBL/GenBank/DDBJ databases">
        <title>Draft genome of the scarab beetle Oryctes borbonicus.</title>
        <authorList>
            <person name="Meyer J.M."/>
            <person name="Markov G.V."/>
            <person name="Baskaran P."/>
            <person name="Herrmann M."/>
            <person name="Sommer R.J."/>
            <person name="Roedelsperger C."/>
        </authorList>
    </citation>
    <scope>NUCLEOTIDE SEQUENCE [LARGE SCALE GENOMIC DNA]</scope>
    <source>
        <strain evidence="6">OB123</strain>
        <tissue evidence="6">Whole animal</tissue>
    </source>
</reference>
<evidence type="ECO:0008006" key="8">
    <source>
        <dbReference type="Google" id="ProtNLM"/>
    </source>
</evidence>
<dbReference type="Pfam" id="PF15341">
    <property type="entry name" value="SLX9"/>
    <property type="match status" value="1"/>
</dbReference>
<evidence type="ECO:0000313" key="6">
    <source>
        <dbReference type="EMBL" id="KRT83442.1"/>
    </source>
</evidence>
<protein>
    <recommendedName>
        <fullName evidence="8">Ribosome biogenesis protein SLX9</fullName>
    </recommendedName>
</protein>
<dbReference type="Proteomes" id="UP000051574">
    <property type="component" value="Unassembled WGS sequence"/>
</dbReference>
<organism evidence="6 7">
    <name type="scientific">Oryctes borbonicus</name>
    <dbReference type="NCBI Taxonomy" id="1629725"/>
    <lineage>
        <taxon>Eukaryota</taxon>
        <taxon>Metazoa</taxon>
        <taxon>Ecdysozoa</taxon>
        <taxon>Arthropoda</taxon>
        <taxon>Hexapoda</taxon>
        <taxon>Insecta</taxon>
        <taxon>Pterygota</taxon>
        <taxon>Neoptera</taxon>
        <taxon>Endopterygota</taxon>
        <taxon>Coleoptera</taxon>
        <taxon>Polyphaga</taxon>
        <taxon>Scarabaeiformia</taxon>
        <taxon>Scarabaeidae</taxon>
        <taxon>Dynastinae</taxon>
        <taxon>Oryctes</taxon>
    </lineage>
</organism>
<keyword evidence="4" id="KW-0175">Coiled coil</keyword>
<gene>
    <name evidence="6" type="ORF">AMK59_4193</name>
</gene>
<dbReference type="PANTHER" id="PTHR31109">
    <property type="entry name" value="PROTEIN FAM207A"/>
    <property type="match status" value="1"/>
</dbReference>